<evidence type="ECO:0000259" key="9">
    <source>
        <dbReference type="Pfam" id="PF00082"/>
    </source>
</evidence>
<feature type="active site" description="Charge relay system" evidence="5 6">
    <location>
        <position position="265"/>
    </location>
</feature>
<evidence type="ECO:0000256" key="2">
    <source>
        <dbReference type="ARBA" id="ARBA00022670"/>
    </source>
</evidence>
<feature type="active site" description="Charge relay system" evidence="5 6">
    <location>
        <position position="443"/>
    </location>
</feature>
<comment type="caution">
    <text evidence="10">The sequence shown here is derived from an EMBL/GenBank/DDBJ whole genome shotgun (WGS) entry which is preliminary data.</text>
</comment>
<keyword evidence="11" id="KW-1185">Reference proteome</keyword>
<dbReference type="Pfam" id="PF00082">
    <property type="entry name" value="Peptidase_S8"/>
    <property type="match status" value="1"/>
</dbReference>
<reference evidence="10" key="1">
    <citation type="submission" date="2020-01" db="EMBL/GenBank/DDBJ databases">
        <title>Whole-genome analyses of novel actinobacteria.</title>
        <authorList>
            <person name="Sahin N."/>
        </authorList>
    </citation>
    <scope>NUCLEOTIDE SEQUENCE</scope>
    <source>
        <strain evidence="10">YC537</strain>
    </source>
</reference>
<dbReference type="PANTHER" id="PTHR43806">
    <property type="entry name" value="PEPTIDASE S8"/>
    <property type="match status" value="1"/>
</dbReference>
<evidence type="ECO:0000256" key="3">
    <source>
        <dbReference type="ARBA" id="ARBA00022801"/>
    </source>
</evidence>
<keyword evidence="4 6" id="KW-0720">Serine protease</keyword>
<dbReference type="PROSITE" id="PS51892">
    <property type="entry name" value="SUBTILASE"/>
    <property type="match status" value="1"/>
</dbReference>
<organism evidence="10 11">
    <name type="scientific">Streptomyces boluensis</name>
    <dbReference type="NCBI Taxonomy" id="1775135"/>
    <lineage>
        <taxon>Bacteria</taxon>
        <taxon>Bacillati</taxon>
        <taxon>Actinomycetota</taxon>
        <taxon>Actinomycetes</taxon>
        <taxon>Kitasatosporales</taxon>
        <taxon>Streptomycetaceae</taxon>
        <taxon>Streptomyces</taxon>
    </lineage>
</organism>
<feature type="active site" description="Charge relay system" evidence="5 6">
    <location>
        <position position="233"/>
    </location>
</feature>
<evidence type="ECO:0000256" key="1">
    <source>
        <dbReference type="ARBA" id="ARBA00011073"/>
    </source>
</evidence>
<dbReference type="EMBL" id="JAAAHS010000215">
    <property type="protein sequence ID" value="NBE54401.1"/>
    <property type="molecule type" value="Genomic_DNA"/>
</dbReference>
<dbReference type="InterPro" id="IPR050131">
    <property type="entry name" value="Peptidase_S8_subtilisin-like"/>
</dbReference>
<evidence type="ECO:0000256" key="4">
    <source>
        <dbReference type="ARBA" id="ARBA00022825"/>
    </source>
</evidence>
<dbReference type="Gene3D" id="3.40.50.200">
    <property type="entry name" value="Peptidase S8/S53 domain"/>
    <property type="match status" value="1"/>
</dbReference>
<dbReference type="InterPro" id="IPR015500">
    <property type="entry name" value="Peptidase_S8_subtilisin-rel"/>
</dbReference>
<dbReference type="AlphaFoldDB" id="A0A964USA5"/>
<feature type="signal peptide" evidence="8">
    <location>
        <begin position="1"/>
        <end position="30"/>
    </location>
</feature>
<dbReference type="PROSITE" id="PS00138">
    <property type="entry name" value="SUBTILASE_SER"/>
    <property type="match status" value="1"/>
</dbReference>
<dbReference type="InterPro" id="IPR000209">
    <property type="entry name" value="Peptidase_S8/S53_dom"/>
</dbReference>
<gene>
    <name evidence="10" type="ORF">GUY60_23885</name>
</gene>
<feature type="chain" id="PRO_5037283049" evidence="8">
    <location>
        <begin position="31"/>
        <end position="1109"/>
    </location>
</feature>
<sequence length="1109" mass="114879">MRRQVKRASATTVAAAAAVALTAGLTTPYAAEGTPTGAAAGASGHHRVQLITGDRVLVDAKGQVRGVEAAKGRERIPVQTFRANGRTYVLPLDARRLLAEGRIDRRLFDISELSGKANRAAQAKGLKVIVRYRGAAAGARGEVRDAGGTKVRRTLKSLNAEALTTPAADTAALWRALTSERGAGARSTASGVDRIWLDGTRKASLDKSTKQIGADKAWAAGYDGKGVKIAVLDTGVDQTHPDLKGQEIAEKNFSGADDAKDRYGHGTHVASIAAGTGAKNSKFKGVAPGAKLLDGKVLDDFGSGDDSGIIAGMEWAVAEGADVVNLSLGGGDTPEEDPLEAAVNKFSAEKGTLFAIAAGNEGPDAGTVGSPGSAEAALTVGAVDDKDALAEFSSRGPRIGDGAVKPDVTAPGVDTTAAAAPGSVIDEEVGQNPEGYLTISGTSMATPHVAGAAALLKQRHPDWKQPELKGALTASTVAGKYTAFEQGSGRIAVDRALDQTVVAEPVSVSFGVAEWPHTDDKPITRKVTYRNLGTKDVTLDLAATGTDPKGKPAPAGFFTLGAKQITVPAGGTASADVTANPKLGGTLDGGYSAHIVASGGGQSVRTAAAVDREVESYDLTLKATGRDGKPAPNAYSFLLGVSGAASDFEEFPHDPSGTVKLRVPRGGYVLDSTVSVDEDDAAKGVDALSRPKLDIAKDTTIELDARTTKPVDVKLFDGAAENSFAAMSYDLATEEMNFGSSLAVPSFAALRTRHLGPAVGEGLTQSWAGQWTRDASSEYDVVLGGKVKQLANGYKRDVRKAELAAVRVGLGASAPGRTGGVWAIGELPNSSTVSTGPAPQKLPGVRTLYVSTADKARWTFDMDQYGGVDPDGFPIQEAAYSLGKAQLFAPGKAYEKVFNTGVFGPRVGGDHGLYRDGDELYGSLPLFADGKGHAGGSLYKSVRTTLYRDGKKLVENADPLDGSGQFTVPAGDAAYKLTTSVQRDAKVAGVSRRIDASWTFRSKRATSATVPLSTARFGPKLGLDSTAPAGKSMTVPVTVQGAAAGGNLKSLYVYASYDYGQSWKRLDVKDGKVTVKNPAKGKGIAFHAKVTDKKGNKATVSVYDAYRGK</sequence>
<dbReference type="GO" id="GO:0004252">
    <property type="term" value="F:serine-type endopeptidase activity"/>
    <property type="evidence" value="ECO:0007669"/>
    <property type="project" value="UniProtKB-UniRule"/>
</dbReference>
<name>A0A964USA5_9ACTN</name>
<dbReference type="InterPro" id="IPR023828">
    <property type="entry name" value="Peptidase_S8_Ser-AS"/>
</dbReference>
<dbReference type="InterPro" id="IPR022398">
    <property type="entry name" value="Peptidase_S8_His-AS"/>
</dbReference>
<dbReference type="Proteomes" id="UP000598297">
    <property type="component" value="Unassembled WGS sequence"/>
</dbReference>
<evidence type="ECO:0000256" key="8">
    <source>
        <dbReference type="SAM" id="SignalP"/>
    </source>
</evidence>
<keyword evidence="3 6" id="KW-0378">Hydrolase</keyword>
<proteinExistence type="inferred from homology"/>
<evidence type="ECO:0000256" key="7">
    <source>
        <dbReference type="RuleBase" id="RU003355"/>
    </source>
</evidence>
<protein>
    <submittedName>
        <fullName evidence="10">S8 family serine peptidase</fullName>
    </submittedName>
</protein>
<dbReference type="PIRSF" id="PIRSF037854">
    <property type="entry name" value="Dihydropyridine_esterase"/>
    <property type="match status" value="1"/>
</dbReference>
<accession>A0A964USA5</accession>
<dbReference type="PANTHER" id="PTHR43806:SF65">
    <property type="entry name" value="SERINE PROTEASE APRX"/>
    <property type="match status" value="1"/>
</dbReference>
<dbReference type="OrthoDB" id="9798386at2"/>
<dbReference type="GO" id="GO:0006508">
    <property type="term" value="P:proteolysis"/>
    <property type="evidence" value="ECO:0007669"/>
    <property type="project" value="UniProtKB-KW"/>
</dbReference>
<evidence type="ECO:0000313" key="10">
    <source>
        <dbReference type="EMBL" id="NBE54401.1"/>
    </source>
</evidence>
<comment type="similarity">
    <text evidence="1 6 7">Belongs to the peptidase S8 family.</text>
</comment>
<keyword evidence="8" id="KW-0732">Signal</keyword>
<dbReference type="PRINTS" id="PR00723">
    <property type="entry name" value="SUBTILISIN"/>
</dbReference>
<keyword evidence="2 6" id="KW-0645">Protease</keyword>
<evidence type="ECO:0000313" key="11">
    <source>
        <dbReference type="Proteomes" id="UP000598297"/>
    </source>
</evidence>
<dbReference type="PROSITE" id="PS00136">
    <property type="entry name" value="SUBTILASE_ASP"/>
    <property type="match status" value="1"/>
</dbReference>
<dbReference type="SUPFAM" id="SSF52743">
    <property type="entry name" value="Subtilisin-like"/>
    <property type="match status" value="1"/>
</dbReference>
<dbReference type="CDD" id="cd07474">
    <property type="entry name" value="Peptidases_S8_subtilisin_Vpr-like"/>
    <property type="match status" value="1"/>
</dbReference>
<dbReference type="InterPro" id="IPR023827">
    <property type="entry name" value="Peptidase_S8_Asp-AS"/>
</dbReference>
<dbReference type="InterPro" id="IPR017297">
    <property type="entry name" value="Peptidase_S8A_DPH-A"/>
</dbReference>
<dbReference type="PROSITE" id="PS00137">
    <property type="entry name" value="SUBTILASE_HIS"/>
    <property type="match status" value="1"/>
</dbReference>
<feature type="domain" description="Peptidase S8/S53" evidence="9">
    <location>
        <begin position="224"/>
        <end position="489"/>
    </location>
</feature>
<dbReference type="InterPro" id="IPR034213">
    <property type="entry name" value="S8_Vpr-like"/>
</dbReference>
<evidence type="ECO:0000256" key="6">
    <source>
        <dbReference type="PROSITE-ProRule" id="PRU01240"/>
    </source>
</evidence>
<evidence type="ECO:0000256" key="5">
    <source>
        <dbReference type="PIRSR" id="PIRSR615500-1"/>
    </source>
</evidence>
<dbReference type="InterPro" id="IPR036852">
    <property type="entry name" value="Peptidase_S8/S53_dom_sf"/>
</dbReference>